<dbReference type="Gene3D" id="1.10.1070.20">
    <property type="match status" value="1"/>
</dbReference>
<name>A0A1D7TIZ6_9BACT</name>
<dbReference type="PANTHER" id="PTHR37419:SF1">
    <property type="entry name" value="SERINE_THREONINE-PROTEIN KINASE TOXIN HIPA"/>
    <property type="match status" value="1"/>
</dbReference>
<dbReference type="GO" id="GO:0004674">
    <property type="term" value="F:protein serine/threonine kinase activity"/>
    <property type="evidence" value="ECO:0007669"/>
    <property type="project" value="TreeGrafter"/>
</dbReference>
<dbReference type="RefSeq" id="WP_084010766.1">
    <property type="nucleotide sequence ID" value="NZ_CP017111.1"/>
</dbReference>
<keyword evidence="3 6" id="KW-0418">Kinase</keyword>
<dbReference type="Pfam" id="PF13657">
    <property type="entry name" value="Couple_hipA"/>
    <property type="match status" value="1"/>
</dbReference>
<dbReference type="KEGG" id="shal:SHALO_1183"/>
<dbReference type="InterPro" id="IPR017508">
    <property type="entry name" value="HipA_N1"/>
</dbReference>
<dbReference type="Proteomes" id="UP000094609">
    <property type="component" value="Chromosome"/>
</dbReference>
<evidence type="ECO:0000256" key="1">
    <source>
        <dbReference type="ARBA" id="ARBA00010164"/>
    </source>
</evidence>
<evidence type="ECO:0000313" key="7">
    <source>
        <dbReference type="Proteomes" id="UP000094609"/>
    </source>
</evidence>
<dbReference type="InterPro" id="IPR052028">
    <property type="entry name" value="HipA_Ser/Thr_kinase"/>
</dbReference>
<sequence>MKDSLHVKVSTEKVGSILLENNEYIFDYTTDNQNAFVSLSMPVRSKSYANPKLHPIFEMHLPEGYLLSIIKKHFSKITKTDDFGLLQLMAHSIRGRLTYEAETTQEEATLSLDALLHPKSEMLFDELVTRFALGSPISGVQPKVLAKVRDKVTLPLQEYIVKSWGDEYPHLALNEFYCMKVVKCAGIEVPEFYLSDDNKLFIMKRFDIKDDGSYLGFEDMCVLQARQADEKYEGSYEYVAKSIKTFVSPKHKKKALRDFFKMMVINTLVQNGDAHLKNFGVLYENIHNIWLAPAYDVVCTTLYIQKDIPALHLLGSKKWWSKAFLLRFGKESCELSPNETLVLYDECVESLRITTHEVKERIEIENDLHVKAFLNSLVEVFKRGALENLCQSGSISNTKGLNDGISDRHRGNITTDS</sequence>
<dbReference type="EMBL" id="CP017111">
    <property type="protein sequence ID" value="AOO64961.1"/>
    <property type="molecule type" value="Genomic_DNA"/>
</dbReference>
<comment type="similarity">
    <text evidence="1">Belongs to the HipA Ser/Thr kinase family.</text>
</comment>
<evidence type="ECO:0000256" key="3">
    <source>
        <dbReference type="ARBA" id="ARBA00022777"/>
    </source>
</evidence>
<evidence type="ECO:0000256" key="2">
    <source>
        <dbReference type="ARBA" id="ARBA00022679"/>
    </source>
</evidence>
<dbReference type="AlphaFoldDB" id="A0A1D7TIZ6"/>
<dbReference type="PANTHER" id="PTHR37419">
    <property type="entry name" value="SERINE/THREONINE-PROTEIN KINASE TOXIN HIPA"/>
    <property type="match status" value="1"/>
</dbReference>
<dbReference type="PATRIC" id="fig|1193502.14.peg.1201"/>
<keyword evidence="7" id="KW-1185">Reference proteome</keyword>
<organism evidence="6 7">
    <name type="scientific">Sulfurospirillum halorespirans DSM 13726</name>
    <dbReference type="NCBI Taxonomy" id="1193502"/>
    <lineage>
        <taxon>Bacteria</taxon>
        <taxon>Pseudomonadati</taxon>
        <taxon>Campylobacterota</taxon>
        <taxon>Epsilonproteobacteria</taxon>
        <taxon>Campylobacterales</taxon>
        <taxon>Sulfurospirillaceae</taxon>
        <taxon>Sulfurospirillum</taxon>
    </lineage>
</organism>
<protein>
    <submittedName>
        <fullName evidence="6">Putative kinase</fullName>
    </submittedName>
</protein>
<proteinExistence type="inferred from homology"/>
<reference evidence="7" key="1">
    <citation type="submission" date="2016-08" db="EMBL/GenBank/DDBJ databases">
        <title>Complete genome sequence of the organohalide-respiring Epsilonproteobacterium Sulfurospirillum halorespirans.</title>
        <authorList>
            <person name="Goris T."/>
            <person name="Zimmermann J."/>
            <person name="Schenz B."/>
            <person name="Lemos M."/>
            <person name="Hackermueller J."/>
            <person name="Diekert G."/>
        </authorList>
    </citation>
    <scope>NUCLEOTIDE SEQUENCE [LARGE SCALE GENOMIC DNA]</scope>
    <source>
        <strain>DSM 13726</strain>
        <strain evidence="7">PCE-M2</strain>
    </source>
</reference>
<dbReference type="NCBIfam" id="TIGR03071">
    <property type="entry name" value="couple_hipA"/>
    <property type="match status" value="1"/>
</dbReference>
<feature type="domain" description="HipA N-terminal subdomain 1" evidence="5">
    <location>
        <begin position="5"/>
        <end position="99"/>
    </location>
</feature>
<dbReference type="STRING" id="1193502.SHALO_1183"/>
<dbReference type="InterPro" id="IPR012893">
    <property type="entry name" value="HipA-like_C"/>
</dbReference>
<feature type="domain" description="HipA-like C-terminal" evidence="4">
    <location>
        <begin position="137"/>
        <end position="350"/>
    </location>
</feature>
<evidence type="ECO:0000259" key="4">
    <source>
        <dbReference type="Pfam" id="PF07804"/>
    </source>
</evidence>
<keyword evidence="2" id="KW-0808">Transferase</keyword>
<gene>
    <name evidence="6" type="ORF">SHALO_1183</name>
</gene>
<evidence type="ECO:0000313" key="6">
    <source>
        <dbReference type="EMBL" id="AOO64961.1"/>
    </source>
</evidence>
<accession>A0A1D7TIZ6</accession>
<dbReference type="GO" id="GO:0005829">
    <property type="term" value="C:cytosol"/>
    <property type="evidence" value="ECO:0007669"/>
    <property type="project" value="TreeGrafter"/>
</dbReference>
<evidence type="ECO:0000259" key="5">
    <source>
        <dbReference type="Pfam" id="PF13657"/>
    </source>
</evidence>
<dbReference type="Pfam" id="PF07804">
    <property type="entry name" value="HipA_C"/>
    <property type="match status" value="1"/>
</dbReference>